<dbReference type="Proteomes" id="UP001732700">
    <property type="component" value="Chromosome 3A"/>
</dbReference>
<reference evidence="1" key="2">
    <citation type="submission" date="2025-09" db="UniProtKB">
        <authorList>
            <consortium name="EnsemblPlants"/>
        </authorList>
    </citation>
    <scope>IDENTIFICATION</scope>
</reference>
<name>A0ACD5VHR7_AVESA</name>
<protein>
    <submittedName>
        <fullName evidence="1">Uncharacterized protein</fullName>
    </submittedName>
</protein>
<keyword evidence="2" id="KW-1185">Reference proteome</keyword>
<evidence type="ECO:0000313" key="2">
    <source>
        <dbReference type="Proteomes" id="UP001732700"/>
    </source>
</evidence>
<evidence type="ECO:0000313" key="1">
    <source>
        <dbReference type="EnsemblPlants" id="AVESA.00010b.r2.3AG0451420.1.CDS"/>
    </source>
</evidence>
<proteinExistence type="predicted"/>
<dbReference type="EnsemblPlants" id="AVESA.00010b.r2.3AG0451420.1">
    <property type="protein sequence ID" value="AVESA.00010b.r2.3AG0451420.1.CDS"/>
    <property type="gene ID" value="AVESA.00010b.r2.3AG0451420"/>
</dbReference>
<accession>A0ACD5VHR7</accession>
<reference evidence="1" key="1">
    <citation type="submission" date="2021-05" db="EMBL/GenBank/DDBJ databases">
        <authorList>
            <person name="Scholz U."/>
            <person name="Mascher M."/>
            <person name="Fiebig A."/>
        </authorList>
    </citation>
    <scope>NUCLEOTIDE SEQUENCE [LARGE SCALE GENOMIC DNA]</scope>
</reference>
<sequence length="467" mass="51726">MTPAAISETRVAVAIIREQKTELGKPSQGRKMEHYRQIEIFDTSVPEKPPLQITQKKADHYNPAVLEGGTRIGFHRCRTEMLLKGGGKVIPRKIQKLETPPSHADVGLFRLSDAFPAISSDGSKLAFVDNEFKAVWVADSQGLRVLCKRSANRIFSVVWNPDPAKDTLYICEGPSFSRGEEVVICALRGVSNGGGQGELEELILTNGVFNNAFPSCNPDGTQMVFRSTRDRSTGNADDRQHKNLYIMPNAVEGENAGQAIQLTDGAWTDTHCSWSPTGDWIVFSSTRSKPDDAPPLDNGLDSGYFAVYLVKATDRHVIRVVTSAAVTIAGHVNHPVFSPDGTRIAFTSDLAAVSADPISLPIFLHSVRPYGDIFAVDLDLGKLEGCAKRKEDIMDIHEFHRLTHSRYEYSMPAWTSKAVNDPAIQWKLSLLDDEKTRKFKPSCPYMHKDQGESWHMTGQLCLPKRCC</sequence>
<organism evidence="1 2">
    <name type="scientific">Avena sativa</name>
    <name type="common">Oat</name>
    <dbReference type="NCBI Taxonomy" id="4498"/>
    <lineage>
        <taxon>Eukaryota</taxon>
        <taxon>Viridiplantae</taxon>
        <taxon>Streptophyta</taxon>
        <taxon>Embryophyta</taxon>
        <taxon>Tracheophyta</taxon>
        <taxon>Spermatophyta</taxon>
        <taxon>Magnoliopsida</taxon>
        <taxon>Liliopsida</taxon>
        <taxon>Poales</taxon>
        <taxon>Poaceae</taxon>
        <taxon>BOP clade</taxon>
        <taxon>Pooideae</taxon>
        <taxon>Poodae</taxon>
        <taxon>Poeae</taxon>
        <taxon>Poeae Chloroplast Group 1 (Aveneae type)</taxon>
        <taxon>Aveninae</taxon>
        <taxon>Avena</taxon>
    </lineage>
</organism>